<dbReference type="PANTHER" id="PTHR33572:SF17">
    <property type="entry name" value="SEXUAL DEVELOPMENT REGULATOR VELC"/>
    <property type="match status" value="1"/>
</dbReference>
<evidence type="ECO:0000313" key="9">
    <source>
        <dbReference type="Proteomes" id="UP000241462"/>
    </source>
</evidence>
<name>A0A2T3AEV2_9PEZI</name>
<dbReference type="InterPro" id="IPR038491">
    <property type="entry name" value="Velvet_dom_sf"/>
</dbReference>
<comment type="subcellular location">
    <subcellularLocation>
        <location evidence="1">Nucleus</location>
    </subcellularLocation>
</comment>
<dbReference type="InParanoid" id="A0A2T3AEV2"/>
<gene>
    <name evidence="8" type="ORF">BD289DRAFT_363841</name>
</gene>
<accession>A0A2T3AEV2</accession>
<evidence type="ECO:0000256" key="5">
    <source>
        <dbReference type="ARBA" id="ARBA00023242"/>
    </source>
</evidence>
<evidence type="ECO:0000256" key="2">
    <source>
        <dbReference type="ARBA" id="ARBA00022969"/>
    </source>
</evidence>
<protein>
    <submittedName>
        <fullName evidence="8">Velvet factor-domain-containing protein</fullName>
    </submittedName>
</protein>
<dbReference type="AlphaFoldDB" id="A0A2T3AEV2"/>
<organism evidence="8 9">
    <name type="scientific">Coniella lustricola</name>
    <dbReference type="NCBI Taxonomy" id="2025994"/>
    <lineage>
        <taxon>Eukaryota</taxon>
        <taxon>Fungi</taxon>
        <taxon>Dikarya</taxon>
        <taxon>Ascomycota</taxon>
        <taxon>Pezizomycotina</taxon>
        <taxon>Sordariomycetes</taxon>
        <taxon>Sordariomycetidae</taxon>
        <taxon>Diaporthales</taxon>
        <taxon>Schizoparmaceae</taxon>
        <taxon>Coniella</taxon>
    </lineage>
</organism>
<evidence type="ECO:0000256" key="3">
    <source>
        <dbReference type="ARBA" id="ARBA00023015"/>
    </source>
</evidence>
<evidence type="ECO:0000259" key="7">
    <source>
        <dbReference type="PROSITE" id="PS51821"/>
    </source>
</evidence>
<dbReference type="InterPro" id="IPR037525">
    <property type="entry name" value="Velvet_dom"/>
</dbReference>
<dbReference type="OrthoDB" id="3056235at2759"/>
<sequence>MCADAIRYQLVWRQRPLRARNCGCGEKDRRAVDPPPILELKVDGPGVSSGECRQRLRDSNSVVICSIWSEDGTTEVISKPSGPPRLRQLIGNLVVSAFLGFDEHGREGCFFTFPDLSVRDTGLYRLKFSLVTLDQRQGSQSPVTVELMSDVIQVWPAKGFPGMLKSSALVMALKEQGCSIPAKKGNDNEDDGGNAGESNDNEVSGHIKESIESSDDEEDAHPRKRTKLKQ</sequence>
<dbReference type="Gene3D" id="2.60.40.3960">
    <property type="entry name" value="Velvet domain"/>
    <property type="match status" value="1"/>
</dbReference>
<dbReference type="GO" id="GO:0030435">
    <property type="term" value="P:sporulation resulting in formation of a cellular spore"/>
    <property type="evidence" value="ECO:0007669"/>
    <property type="project" value="UniProtKB-KW"/>
</dbReference>
<evidence type="ECO:0000313" key="8">
    <source>
        <dbReference type="EMBL" id="PSR94275.1"/>
    </source>
</evidence>
<dbReference type="GO" id="GO:0005634">
    <property type="term" value="C:nucleus"/>
    <property type="evidence" value="ECO:0007669"/>
    <property type="project" value="UniProtKB-SubCell"/>
</dbReference>
<dbReference type="Proteomes" id="UP000241462">
    <property type="component" value="Unassembled WGS sequence"/>
</dbReference>
<evidence type="ECO:0000256" key="6">
    <source>
        <dbReference type="SAM" id="MobiDB-lite"/>
    </source>
</evidence>
<keyword evidence="4" id="KW-0804">Transcription</keyword>
<evidence type="ECO:0000256" key="1">
    <source>
        <dbReference type="ARBA" id="ARBA00004123"/>
    </source>
</evidence>
<keyword evidence="9" id="KW-1185">Reference proteome</keyword>
<evidence type="ECO:0000256" key="4">
    <source>
        <dbReference type="ARBA" id="ARBA00023163"/>
    </source>
</evidence>
<keyword evidence="2" id="KW-0749">Sporulation</keyword>
<keyword evidence="3" id="KW-0805">Transcription regulation</keyword>
<dbReference type="EMBL" id="KZ678400">
    <property type="protein sequence ID" value="PSR94275.1"/>
    <property type="molecule type" value="Genomic_DNA"/>
</dbReference>
<dbReference type="STRING" id="2025994.A0A2T3AEV2"/>
<keyword evidence="5" id="KW-0539">Nucleus</keyword>
<dbReference type="PANTHER" id="PTHR33572">
    <property type="entry name" value="SPORE DEVELOPMENT REGULATOR VOSA"/>
    <property type="match status" value="1"/>
</dbReference>
<dbReference type="PROSITE" id="PS51821">
    <property type="entry name" value="VELVET"/>
    <property type="match status" value="1"/>
</dbReference>
<feature type="region of interest" description="Disordered" evidence="6">
    <location>
        <begin position="180"/>
        <end position="230"/>
    </location>
</feature>
<feature type="domain" description="Velvet" evidence="7">
    <location>
        <begin position="3"/>
        <end position="183"/>
    </location>
</feature>
<proteinExistence type="predicted"/>
<dbReference type="Pfam" id="PF11754">
    <property type="entry name" value="Velvet"/>
    <property type="match status" value="2"/>
</dbReference>
<dbReference type="InterPro" id="IPR021740">
    <property type="entry name" value="Velvet"/>
</dbReference>
<reference evidence="8 9" key="1">
    <citation type="journal article" date="2018" name="Mycol. Prog.">
        <title>Coniella lustricola, a new species from submerged detritus.</title>
        <authorList>
            <person name="Raudabaugh D.B."/>
            <person name="Iturriaga T."/>
            <person name="Carver A."/>
            <person name="Mondo S."/>
            <person name="Pangilinan J."/>
            <person name="Lipzen A."/>
            <person name="He G."/>
            <person name="Amirebrahimi M."/>
            <person name="Grigoriev I.V."/>
            <person name="Miller A.N."/>
        </authorList>
    </citation>
    <scope>NUCLEOTIDE SEQUENCE [LARGE SCALE GENOMIC DNA]</scope>
    <source>
        <strain evidence="8 9">B22-T-1</strain>
    </source>
</reference>